<keyword evidence="8 9" id="KW-0472">Membrane</keyword>
<dbReference type="Pfam" id="PF00528">
    <property type="entry name" value="BPD_transp_1"/>
    <property type="match status" value="1"/>
</dbReference>
<dbReference type="EMBL" id="CAESAM010000017">
    <property type="protein sequence ID" value="CAB4335393.1"/>
    <property type="molecule type" value="Genomic_DNA"/>
</dbReference>
<dbReference type="EMBL" id="CAEZSY010000006">
    <property type="protein sequence ID" value="CAB4547976.1"/>
    <property type="molecule type" value="Genomic_DNA"/>
</dbReference>
<dbReference type="InterPro" id="IPR000515">
    <property type="entry name" value="MetI-like"/>
</dbReference>
<protein>
    <submittedName>
        <fullName evidence="14">Unannotated protein</fullName>
    </submittedName>
</protein>
<feature type="transmembrane region" description="Helical" evidence="9">
    <location>
        <begin position="322"/>
        <end position="343"/>
    </location>
</feature>
<dbReference type="InterPro" id="IPR051408">
    <property type="entry name" value="Phosphate_transprt_permease"/>
</dbReference>
<evidence type="ECO:0000313" key="14">
    <source>
        <dbReference type="EMBL" id="CAB4811621.1"/>
    </source>
</evidence>
<comment type="similarity">
    <text evidence="2">Belongs to the binding-protein-dependent transport system permease family. CysTW subfamily.</text>
</comment>
<evidence type="ECO:0000256" key="3">
    <source>
        <dbReference type="ARBA" id="ARBA00022448"/>
    </source>
</evidence>
<evidence type="ECO:0000313" key="15">
    <source>
        <dbReference type="EMBL" id="CAB4974216.1"/>
    </source>
</evidence>
<dbReference type="PANTHER" id="PTHR42922:SF1">
    <property type="entry name" value="PHOSPHATE TRANSPORT SYSTEM PERMEASE PROTEIN PSTA"/>
    <property type="match status" value="1"/>
</dbReference>
<evidence type="ECO:0000256" key="6">
    <source>
        <dbReference type="ARBA" id="ARBA00022692"/>
    </source>
</evidence>
<evidence type="ECO:0000313" key="16">
    <source>
        <dbReference type="EMBL" id="CAB5147721.1"/>
    </source>
</evidence>
<dbReference type="GO" id="GO:0005315">
    <property type="term" value="F:phosphate transmembrane transporter activity"/>
    <property type="evidence" value="ECO:0007669"/>
    <property type="project" value="InterPro"/>
</dbReference>
<dbReference type="EMBL" id="CAFAAW010000066">
    <property type="protein sequence ID" value="CAB4811621.1"/>
    <property type="molecule type" value="Genomic_DNA"/>
</dbReference>
<evidence type="ECO:0000256" key="4">
    <source>
        <dbReference type="ARBA" id="ARBA00022475"/>
    </source>
</evidence>
<organism evidence="14">
    <name type="scientific">freshwater metagenome</name>
    <dbReference type="NCBI Taxonomy" id="449393"/>
    <lineage>
        <taxon>unclassified sequences</taxon>
        <taxon>metagenomes</taxon>
        <taxon>ecological metagenomes</taxon>
    </lineage>
</organism>
<proteinExistence type="inferred from homology"/>
<evidence type="ECO:0000256" key="5">
    <source>
        <dbReference type="ARBA" id="ARBA00022592"/>
    </source>
</evidence>
<dbReference type="InterPro" id="IPR035906">
    <property type="entry name" value="MetI-like_sf"/>
</dbReference>
<gene>
    <name evidence="12" type="ORF">UFOPK1509_00114</name>
    <name evidence="13" type="ORF">UFOPK2592_00754</name>
    <name evidence="14" type="ORF">UFOPK3120_00631</name>
    <name evidence="15" type="ORF">UFOPK3935_00332</name>
    <name evidence="11" type="ORF">UFOPK4171_00325</name>
    <name evidence="16" type="ORF">UFOPK4442_00441</name>
</gene>
<dbReference type="GO" id="GO:0005886">
    <property type="term" value="C:plasma membrane"/>
    <property type="evidence" value="ECO:0007669"/>
    <property type="project" value="UniProtKB-SubCell"/>
</dbReference>
<dbReference type="GO" id="GO:0035435">
    <property type="term" value="P:phosphate ion transmembrane transport"/>
    <property type="evidence" value="ECO:0007669"/>
    <property type="project" value="InterPro"/>
</dbReference>
<dbReference type="PROSITE" id="PS50928">
    <property type="entry name" value="ABC_TM1"/>
    <property type="match status" value="1"/>
</dbReference>
<evidence type="ECO:0000256" key="2">
    <source>
        <dbReference type="ARBA" id="ARBA00007069"/>
    </source>
</evidence>
<dbReference type="PANTHER" id="PTHR42922">
    <property type="entry name" value="PHOSPHATE TRANSPORT SYSTEM PERMEASE PROTEIN PSTA"/>
    <property type="match status" value="1"/>
</dbReference>
<dbReference type="AlphaFoldDB" id="A0A6J6YQ52"/>
<dbReference type="SUPFAM" id="SSF161098">
    <property type="entry name" value="MetI-like"/>
    <property type="match status" value="1"/>
</dbReference>
<evidence type="ECO:0000259" key="10">
    <source>
        <dbReference type="PROSITE" id="PS50928"/>
    </source>
</evidence>
<feature type="domain" description="ABC transmembrane type-1" evidence="10">
    <location>
        <begin position="137"/>
        <end position="340"/>
    </location>
</feature>
<evidence type="ECO:0000256" key="9">
    <source>
        <dbReference type="SAM" id="Phobius"/>
    </source>
</evidence>
<comment type="subcellular location">
    <subcellularLocation>
        <location evidence="1">Cell membrane</location>
        <topology evidence="1">Multi-pass membrane protein</topology>
    </subcellularLocation>
</comment>
<name>A0A6J6YQ52_9ZZZZ</name>
<keyword evidence="3" id="KW-0813">Transport</keyword>
<reference evidence="14" key="1">
    <citation type="submission" date="2020-05" db="EMBL/GenBank/DDBJ databases">
        <authorList>
            <person name="Chiriac C."/>
            <person name="Salcher M."/>
            <person name="Ghai R."/>
            <person name="Kavagutti S V."/>
        </authorList>
    </citation>
    <scope>NUCLEOTIDE SEQUENCE</scope>
</reference>
<evidence type="ECO:0000313" key="11">
    <source>
        <dbReference type="EMBL" id="CAB4335393.1"/>
    </source>
</evidence>
<evidence type="ECO:0000256" key="8">
    <source>
        <dbReference type="ARBA" id="ARBA00023136"/>
    </source>
</evidence>
<dbReference type="NCBIfam" id="TIGR00974">
    <property type="entry name" value="3a0107s02c"/>
    <property type="match status" value="1"/>
</dbReference>
<evidence type="ECO:0000313" key="12">
    <source>
        <dbReference type="EMBL" id="CAB4547976.1"/>
    </source>
</evidence>
<dbReference type="CDD" id="cd06261">
    <property type="entry name" value="TM_PBP2"/>
    <property type="match status" value="1"/>
</dbReference>
<dbReference type="EMBL" id="CAEZXU010000063">
    <property type="protein sequence ID" value="CAB4701271.1"/>
    <property type="molecule type" value="Genomic_DNA"/>
</dbReference>
<dbReference type="EMBL" id="CAFBOH010000023">
    <property type="protein sequence ID" value="CAB4974216.1"/>
    <property type="molecule type" value="Genomic_DNA"/>
</dbReference>
<sequence>MTTVEYQVSPRKPWRLGRKQLAVNGLVFFGSIAATPLLLDATPLAGKLGAAFIFVVIATLANVIVSVIRQGPRMVSNAISSSLIYLATALVLLPLGSILFTVIQKGAGAIRWNTFTQDMRLSQPDAPFTEGGALHAIVGTALIVLIATIISVPLGTLTALYLTEIKGRFEGLVRFLVQAMSGVPSIVAGLFIYSVLIVTLGAKYSAFVGALALTILMLPTVARTAEEVLKLIPRELREAGTALGATQWRTVAMVVVPAARSGILTAVILGVARVAGETAPLLLTILGNTATNVNPFNGPSAALPLYTFTLMRTGLDVAITRAWGGAFILLTLVLVLFISARLLSGKKR</sequence>
<dbReference type="Gene3D" id="1.10.3720.10">
    <property type="entry name" value="MetI-like"/>
    <property type="match status" value="1"/>
</dbReference>
<keyword evidence="6 9" id="KW-0812">Transmembrane</keyword>
<keyword evidence="7 9" id="KW-1133">Transmembrane helix</keyword>
<accession>A0A6J6YQ52</accession>
<dbReference type="EMBL" id="CAFBSA010000062">
    <property type="protein sequence ID" value="CAB5147721.1"/>
    <property type="molecule type" value="Genomic_DNA"/>
</dbReference>
<feature type="transmembrane region" description="Helical" evidence="9">
    <location>
        <begin position="83"/>
        <end position="103"/>
    </location>
</feature>
<keyword evidence="5" id="KW-0592">Phosphate transport</keyword>
<evidence type="ECO:0000313" key="13">
    <source>
        <dbReference type="EMBL" id="CAB4701271.1"/>
    </source>
</evidence>
<feature type="transmembrane region" description="Helical" evidence="9">
    <location>
        <begin position="133"/>
        <end position="163"/>
    </location>
</feature>
<evidence type="ECO:0000256" key="1">
    <source>
        <dbReference type="ARBA" id="ARBA00004651"/>
    </source>
</evidence>
<feature type="transmembrane region" description="Helical" evidence="9">
    <location>
        <begin position="21"/>
        <end position="39"/>
    </location>
</feature>
<keyword evidence="4" id="KW-1003">Cell membrane</keyword>
<evidence type="ECO:0000256" key="7">
    <source>
        <dbReference type="ARBA" id="ARBA00022989"/>
    </source>
</evidence>
<feature type="transmembrane region" description="Helical" evidence="9">
    <location>
        <begin position="204"/>
        <end position="222"/>
    </location>
</feature>
<feature type="transmembrane region" description="Helical" evidence="9">
    <location>
        <begin position="175"/>
        <end position="198"/>
    </location>
</feature>
<feature type="transmembrane region" description="Helical" evidence="9">
    <location>
        <begin position="51"/>
        <end position="71"/>
    </location>
</feature>
<feature type="transmembrane region" description="Helical" evidence="9">
    <location>
        <begin position="251"/>
        <end position="272"/>
    </location>
</feature>
<dbReference type="InterPro" id="IPR005672">
    <property type="entry name" value="Phosphate_PstA"/>
</dbReference>